<dbReference type="PROSITE" id="PS50089">
    <property type="entry name" value="ZF_RING_2"/>
    <property type="match status" value="1"/>
</dbReference>
<gene>
    <name evidence="3" type="ORF">C8A00DRAFT_16240</name>
</gene>
<evidence type="ECO:0000313" key="4">
    <source>
        <dbReference type="Proteomes" id="UP001302745"/>
    </source>
</evidence>
<protein>
    <recommendedName>
        <fullName evidence="2">RING-type domain-containing protein</fullName>
    </recommendedName>
</protein>
<dbReference type="Gene3D" id="3.30.40.10">
    <property type="entry name" value="Zinc/RING finger domain, C3HC4 (zinc finger)"/>
    <property type="match status" value="1"/>
</dbReference>
<dbReference type="PANTHER" id="PTHR45676">
    <property type="entry name" value="RING-H2 FINGER PROTEIN ATL51-RELATED"/>
    <property type="match status" value="1"/>
</dbReference>
<evidence type="ECO:0000256" key="1">
    <source>
        <dbReference type="PROSITE-ProRule" id="PRU00175"/>
    </source>
</evidence>
<evidence type="ECO:0000313" key="3">
    <source>
        <dbReference type="EMBL" id="KAK4152454.1"/>
    </source>
</evidence>
<reference evidence="3" key="1">
    <citation type="journal article" date="2023" name="Mol. Phylogenet. Evol.">
        <title>Genome-scale phylogeny and comparative genomics of the fungal order Sordariales.</title>
        <authorList>
            <person name="Hensen N."/>
            <person name="Bonometti L."/>
            <person name="Westerberg I."/>
            <person name="Brannstrom I.O."/>
            <person name="Guillou S."/>
            <person name="Cros-Aarteil S."/>
            <person name="Calhoun S."/>
            <person name="Haridas S."/>
            <person name="Kuo A."/>
            <person name="Mondo S."/>
            <person name="Pangilinan J."/>
            <person name="Riley R."/>
            <person name="LaButti K."/>
            <person name="Andreopoulos B."/>
            <person name="Lipzen A."/>
            <person name="Chen C."/>
            <person name="Yan M."/>
            <person name="Daum C."/>
            <person name="Ng V."/>
            <person name="Clum A."/>
            <person name="Steindorff A."/>
            <person name="Ohm R.A."/>
            <person name="Martin F."/>
            <person name="Silar P."/>
            <person name="Natvig D.O."/>
            <person name="Lalanne C."/>
            <person name="Gautier V."/>
            <person name="Ament-Velasquez S.L."/>
            <person name="Kruys A."/>
            <person name="Hutchinson M.I."/>
            <person name="Powell A.J."/>
            <person name="Barry K."/>
            <person name="Miller A.N."/>
            <person name="Grigoriev I.V."/>
            <person name="Debuchy R."/>
            <person name="Gladieux P."/>
            <person name="Hiltunen Thoren M."/>
            <person name="Johannesson H."/>
        </authorList>
    </citation>
    <scope>NUCLEOTIDE SEQUENCE</scope>
    <source>
        <strain evidence="3">CBS 538.74</strain>
    </source>
</reference>
<dbReference type="InterPro" id="IPR001841">
    <property type="entry name" value="Znf_RING"/>
</dbReference>
<keyword evidence="1" id="KW-0863">Zinc-finger</keyword>
<dbReference type="Proteomes" id="UP001302745">
    <property type="component" value="Unassembled WGS sequence"/>
</dbReference>
<organism evidence="3 4">
    <name type="scientific">Chaetomidium leptoderma</name>
    <dbReference type="NCBI Taxonomy" id="669021"/>
    <lineage>
        <taxon>Eukaryota</taxon>
        <taxon>Fungi</taxon>
        <taxon>Dikarya</taxon>
        <taxon>Ascomycota</taxon>
        <taxon>Pezizomycotina</taxon>
        <taxon>Sordariomycetes</taxon>
        <taxon>Sordariomycetidae</taxon>
        <taxon>Sordariales</taxon>
        <taxon>Chaetomiaceae</taxon>
        <taxon>Chaetomidium</taxon>
    </lineage>
</organism>
<reference evidence="3" key="2">
    <citation type="submission" date="2023-05" db="EMBL/GenBank/DDBJ databases">
        <authorList>
            <consortium name="Lawrence Berkeley National Laboratory"/>
            <person name="Steindorff A."/>
            <person name="Hensen N."/>
            <person name="Bonometti L."/>
            <person name="Westerberg I."/>
            <person name="Brannstrom I.O."/>
            <person name="Guillou S."/>
            <person name="Cros-Aarteil S."/>
            <person name="Calhoun S."/>
            <person name="Haridas S."/>
            <person name="Kuo A."/>
            <person name="Mondo S."/>
            <person name="Pangilinan J."/>
            <person name="Riley R."/>
            <person name="Labutti K."/>
            <person name="Andreopoulos B."/>
            <person name="Lipzen A."/>
            <person name="Chen C."/>
            <person name="Yanf M."/>
            <person name="Daum C."/>
            <person name="Ng V."/>
            <person name="Clum A."/>
            <person name="Ohm R."/>
            <person name="Martin F."/>
            <person name="Silar P."/>
            <person name="Natvig D."/>
            <person name="Lalanne C."/>
            <person name="Gautier V."/>
            <person name="Ament-Velasquez S.L."/>
            <person name="Kruys A."/>
            <person name="Hutchinson M.I."/>
            <person name="Powell A.J."/>
            <person name="Barry K."/>
            <person name="Miller A.N."/>
            <person name="Grigoriev I.V."/>
            <person name="Debuchy R."/>
            <person name="Gladieux P."/>
            <person name="Thoren M.H."/>
            <person name="Johannesson H."/>
        </authorList>
    </citation>
    <scope>NUCLEOTIDE SEQUENCE</scope>
    <source>
        <strain evidence="3">CBS 538.74</strain>
    </source>
</reference>
<feature type="domain" description="RING-type" evidence="2">
    <location>
        <begin position="1"/>
        <end position="41"/>
    </location>
</feature>
<proteinExistence type="predicted"/>
<feature type="non-terminal residue" evidence="3">
    <location>
        <position position="1"/>
    </location>
</feature>
<dbReference type="EMBL" id="MU856974">
    <property type="protein sequence ID" value="KAK4152454.1"/>
    <property type="molecule type" value="Genomic_DNA"/>
</dbReference>
<dbReference type="Pfam" id="PF13639">
    <property type="entry name" value="zf-RING_2"/>
    <property type="match status" value="1"/>
</dbReference>
<dbReference type="GO" id="GO:0008270">
    <property type="term" value="F:zinc ion binding"/>
    <property type="evidence" value="ECO:0007669"/>
    <property type="project" value="UniProtKB-KW"/>
</dbReference>
<keyword evidence="1" id="KW-0862">Zinc</keyword>
<dbReference type="SUPFAM" id="SSF57850">
    <property type="entry name" value="RING/U-box"/>
    <property type="match status" value="1"/>
</dbReference>
<dbReference type="SMART" id="SM00184">
    <property type="entry name" value="RING"/>
    <property type="match status" value="1"/>
</dbReference>
<dbReference type="AlphaFoldDB" id="A0AAN6ZW91"/>
<dbReference type="PANTHER" id="PTHR45676:SF41">
    <property type="entry name" value="RING-H2 FINGER PROTEIN ATL66"/>
    <property type="match status" value="1"/>
</dbReference>
<evidence type="ECO:0000259" key="2">
    <source>
        <dbReference type="PROSITE" id="PS50089"/>
    </source>
</evidence>
<name>A0AAN6ZW91_9PEZI</name>
<keyword evidence="1" id="KW-0479">Metal-binding</keyword>
<sequence length="72" mass="8177">ICLELFQDETLVRMLPCHHLFHARCIADWFLKHHDTCPICKAHYTTISATSSSNFCQGEDLLAQPPRAILAP</sequence>
<keyword evidence="4" id="KW-1185">Reference proteome</keyword>
<accession>A0AAN6ZW91</accession>
<dbReference type="InterPro" id="IPR013083">
    <property type="entry name" value="Znf_RING/FYVE/PHD"/>
</dbReference>
<comment type="caution">
    <text evidence="3">The sequence shown here is derived from an EMBL/GenBank/DDBJ whole genome shotgun (WGS) entry which is preliminary data.</text>
</comment>